<dbReference type="EC" id="2.6.1.16" evidence="2"/>
<gene>
    <name evidence="5" type="primary">hxlB</name>
    <name evidence="5" type="ORF">SAMEA3545359_02522</name>
</gene>
<dbReference type="GO" id="GO:0006002">
    <property type="term" value="P:fructose 6-phosphate metabolic process"/>
    <property type="evidence" value="ECO:0007669"/>
    <property type="project" value="TreeGrafter"/>
</dbReference>
<evidence type="ECO:0000313" key="5">
    <source>
        <dbReference type="EMBL" id="SCJ88024.1"/>
    </source>
</evidence>
<dbReference type="PANTHER" id="PTHR10937">
    <property type="entry name" value="GLUCOSAMINE--FRUCTOSE-6-PHOSPHATE AMINOTRANSFERASE, ISOMERIZING"/>
    <property type="match status" value="1"/>
</dbReference>
<protein>
    <recommendedName>
        <fullName evidence="3">Glutamine--fructose-6-phosphate aminotransferase [isomerizing]</fullName>
        <ecNumber evidence="2">2.6.1.16</ecNumber>
    </recommendedName>
</protein>
<comment type="catalytic activity">
    <reaction evidence="1">
        <text>D-fructose 6-phosphate + L-glutamine = D-glucosamine 6-phosphate + L-glutamate</text>
        <dbReference type="Rhea" id="RHEA:13237"/>
        <dbReference type="ChEBI" id="CHEBI:29985"/>
        <dbReference type="ChEBI" id="CHEBI:58359"/>
        <dbReference type="ChEBI" id="CHEBI:58725"/>
        <dbReference type="ChEBI" id="CHEBI:61527"/>
        <dbReference type="EC" id="2.6.1.16"/>
    </reaction>
</comment>
<dbReference type="EMBL" id="FMHG01000002">
    <property type="protein sequence ID" value="SCJ88024.1"/>
    <property type="molecule type" value="Genomic_DNA"/>
</dbReference>
<dbReference type="Gene3D" id="3.40.50.10490">
    <property type="entry name" value="Glucose-6-phosphate isomerase like protein, domain 1"/>
    <property type="match status" value="2"/>
</dbReference>
<sequence>MNRLDYHSPMVQQAVETPTMLPPIIEASFSDEALRAALPADPSSIKQVILSGCGDSFASGAATYPAFAQLCQLPAQGISALYCGRYTTPAELDGALVILNSISGGVSRVVESARHAKAHGAFTVALTGDPESPLGKECDSVLQLKDMPYMPGTPKVIAYTASCVGQFYLAAKLAQAQGKIDDEEYQDIRHALYRYGTSDLAEVIDEIDETVFGCMDKWAKFDRYTMLGDGGDYGAALFSGFKYPESVGRMANWDDTENFNHVGYFHRELDKIGTAMAISADSPTLQRAVKTAETLCQLGRMVVIATDADRELFPKEAVVCTMPKASYPWMAAGFLHIPLSLLASYPHALEPDMLAPYRKKQGVWDNANISRLQDSHIEVL</sequence>
<accession>A0A1C6K143</accession>
<dbReference type="PANTHER" id="PTHR10937:SF0">
    <property type="entry name" value="GLUTAMINE--FRUCTOSE-6-PHOSPHATE TRANSAMINASE (ISOMERIZING)"/>
    <property type="match status" value="1"/>
</dbReference>
<dbReference type="GO" id="GO:0006487">
    <property type="term" value="P:protein N-linked glycosylation"/>
    <property type="evidence" value="ECO:0007669"/>
    <property type="project" value="TreeGrafter"/>
</dbReference>
<dbReference type="SUPFAM" id="SSF53697">
    <property type="entry name" value="SIS domain"/>
    <property type="match status" value="1"/>
</dbReference>
<keyword evidence="5" id="KW-0413">Isomerase</keyword>
<dbReference type="InterPro" id="IPR001347">
    <property type="entry name" value="SIS_dom"/>
</dbReference>
<dbReference type="PROSITE" id="PS51464">
    <property type="entry name" value="SIS"/>
    <property type="match status" value="1"/>
</dbReference>
<dbReference type="GO" id="GO:0097367">
    <property type="term" value="F:carbohydrate derivative binding"/>
    <property type="evidence" value="ECO:0007669"/>
    <property type="project" value="InterPro"/>
</dbReference>
<dbReference type="GO" id="GO:0006047">
    <property type="term" value="P:UDP-N-acetylglucosamine metabolic process"/>
    <property type="evidence" value="ECO:0007669"/>
    <property type="project" value="TreeGrafter"/>
</dbReference>
<feature type="domain" description="SIS" evidence="4">
    <location>
        <begin position="30"/>
        <end position="179"/>
    </location>
</feature>
<proteinExistence type="predicted"/>
<dbReference type="Pfam" id="PF01380">
    <property type="entry name" value="SIS"/>
    <property type="match status" value="1"/>
</dbReference>
<dbReference type="InterPro" id="IPR046348">
    <property type="entry name" value="SIS_dom_sf"/>
</dbReference>
<reference evidence="5" key="1">
    <citation type="submission" date="2015-09" db="EMBL/GenBank/DDBJ databases">
        <authorList>
            <consortium name="Pathogen Informatics"/>
        </authorList>
    </citation>
    <scope>NUCLEOTIDE SEQUENCE</scope>
    <source>
        <strain evidence="5">2789STDY5834896</strain>
    </source>
</reference>
<evidence type="ECO:0000256" key="2">
    <source>
        <dbReference type="ARBA" id="ARBA00012916"/>
    </source>
</evidence>
<dbReference type="AlphaFoldDB" id="A0A1C6K143"/>
<evidence type="ECO:0000259" key="4">
    <source>
        <dbReference type="PROSITE" id="PS51464"/>
    </source>
</evidence>
<name>A0A1C6K143_9FIRM</name>
<dbReference type="GO" id="GO:0004360">
    <property type="term" value="F:glutamine-fructose-6-phosphate transaminase (isomerizing) activity"/>
    <property type="evidence" value="ECO:0007669"/>
    <property type="project" value="UniProtKB-EC"/>
</dbReference>
<evidence type="ECO:0000256" key="1">
    <source>
        <dbReference type="ARBA" id="ARBA00001031"/>
    </source>
</evidence>
<organism evidence="5">
    <name type="scientific">uncultured Anaerotruncus sp</name>
    <dbReference type="NCBI Taxonomy" id="905011"/>
    <lineage>
        <taxon>Bacteria</taxon>
        <taxon>Bacillati</taxon>
        <taxon>Bacillota</taxon>
        <taxon>Clostridia</taxon>
        <taxon>Eubacteriales</taxon>
        <taxon>Oscillospiraceae</taxon>
        <taxon>Anaerotruncus</taxon>
        <taxon>environmental samples</taxon>
    </lineage>
</organism>
<evidence type="ECO:0000256" key="3">
    <source>
        <dbReference type="ARBA" id="ARBA00016090"/>
    </source>
</evidence>
<dbReference type="GO" id="GO:0016853">
    <property type="term" value="F:isomerase activity"/>
    <property type="evidence" value="ECO:0007669"/>
    <property type="project" value="UniProtKB-KW"/>
</dbReference>